<protein>
    <submittedName>
        <fullName evidence="1">Uncharacterized protein</fullName>
    </submittedName>
</protein>
<sequence length="98" mass="10821">MVGPQSIGTTCATLGKILEKWAHTPMRLARVAHMAWPKIHTPLWAYTLVWPIRPTWPSLCGPHSHTQATTPACTAHDHAFVNDTTVSHTQSSTRSATR</sequence>
<dbReference type="EMBL" id="JARKNE010000011">
    <property type="protein sequence ID" value="KAK5786876.1"/>
    <property type="molecule type" value="Genomic_DNA"/>
</dbReference>
<dbReference type="EMBL" id="JARKNE010000011">
    <property type="protein sequence ID" value="KAK5786878.1"/>
    <property type="molecule type" value="Genomic_DNA"/>
</dbReference>
<evidence type="ECO:0000313" key="4">
    <source>
        <dbReference type="EMBL" id="KAK5786878.1"/>
    </source>
</evidence>
<comment type="caution">
    <text evidence="1">The sequence shown here is derived from an EMBL/GenBank/DDBJ whole genome shotgun (WGS) entry which is preliminary data.</text>
</comment>
<proteinExistence type="predicted"/>
<evidence type="ECO:0000313" key="2">
    <source>
        <dbReference type="EMBL" id="KAK5786876.1"/>
    </source>
</evidence>
<accession>A0ABR0N8F0</accession>
<keyword evidence="6" id="KW-1185">Reference proteome</keyword>
<reference evidence="1 6" key="1">
    <citation type="submission" date="2023-03" db="EMBL/GenBank/DDBJ databases">
        <title>WGS of Gossypium arboreum.</title>
        <authorList>
            <person name="Yu D."/>
        </authorList>
    </citation>
    <scope>NUCLEOTIDE SEQUENCE [LARGE SCALE GENOMIC DNA]</scope>
    <source>
        <tissue evidence="1">Leaf</tissue>
    </source>
</reference>
<evidence type="ECO:0000313" key="6">
    <source>
        <dbReference type="Proteomes" id="UP001358586"/>
    </source>
</evidence>
<dbReference type="EMBL" id="JARKNE010000011">
    <property type="protein sequence ID" value="KAK5786877.1"/>
    <property type="molecule type" value="Genomic_DNA"/>
</dbReference>
<name>A0ABR0N8F0_GOSAR</name>
<dbReference type="Proteomes" id="UP001358586">
    <property type="component" value="Chromosome 11"/>
</dbReference>
<evidence type="ECO:0000313" key="1">
    <source>
        <dbReference type="EMBL" id="KAK5786875.1"/>
    </source>
</evidence>
<dbReference type="EMBL" id="JARKNE010000011">
    <property type="protein sequence ID" value="KAK5786879.1"/>
    <property type="molecule type" value="Genomic_DNA"/>
</dbReference>
<evidence type="ECO:0000313" key="3">
    <source>
        <dbReference type="EMBL" id="KAK5786877.1"/>
    </source>
</evidence>
<evidence type="ECO:0000313" key="5">
    <source>
        <dbReference type="EMBL" id="KAK5786879.1"/>
    </source>
</evidence>
<gene>
    <name evidence="1" type="ORF">PVK06_041522</name>
    <name evidence="2" type="ORF">PVK06_041523</name>
    <name evidence="3" type="ORF">PVK06_041524</name>
    <name evidence="4" type="ORF">PVK06_041525</name>
    <name evidence="5" type="ORF">PVK06_041526</name>
</gene>
<organism evidence="1 6">
    <name type="scientific">Gossypium arboreum</name>
    <name type="common">Tree cotton</name>
    <name type="synonym">Gossypium nanking</name>
    <dbReference type="NCBI Taxonomy" id="29729"/>
    <lineage>
        <taxon>Eukaryota</taxon>
        <taxon>Viridiplantae</taxon>
        <taxon>Streptophyta</taxon>
        <taxon>Embryophyta</taxon>
        <taxon>Tracheophyta</taxon>
        <taxon>Spermatophyta</taxon>
        <taxon>Magnoliopsida</taxon>
        <taxon>eudicotyledons</taxon>
        <taxon>Gunneridae</taxon>
        <taxon>Pentapetalae</taxon>
        <taxon>rosids</taxon>
        <taxon>malvids</taxon>
        <taxon>Malvales</taxon>
        <taxon>Malvaceae</taxon>
        <taxon>Malvoideae</taxon>
        <taxon>Gossypium</taxon>
    </lineage>
</organism>
<dbReference type="EMBL" id="JARKNE010000011">
    <property type="protein sequence ID" value="KAK5786875.1"/>
    <property type="molecule type" value="Genomic_DNA"/>
</dbReference>